<evidence type="ECO:0000313" key="4">
    <source>
        <dbReference type="Proteomes" id="UP000470772"/>
    </source>
</evidence>
<evidence type="ECO:0000313" key="3">
    <source>
        <dbReference type="EMBL" id="MUN29047.1"/>
    </source>
</evidence>
<dbReference type="InterPro" id="IPR032465">
    <property type="entry name" value="ACMSD"/>
</dbReference>
<dbReference type="InterPro" id="IPR006680">
    <property type="entry name" value="Amidohydro-rel"/>
</dbReference>
<dbReference type="PANTHER" id="PTHR21240">
    <property type="entry name" value="2-AMINO-3-CARBOXYLMUCONATE-6-SEMIALDEHYDE DECARBOXYLASE"/>
    <property type="match status" value="1"/>
</dbReference>
<accession>A0A6A9QIE6</accession>
<dbReference type="AlphaFoldDB" id="A0A6A9QIE6"/>
<protein>
    <submittedName>
        <fullName evidence="3">Amidohydrolase family protein</fullName>
    </submittedName>
</protein>
<dbReference type="GO" id="GO:0019748">
    <property type="term" value="P:secondary metabolic process"/>
    <property type="evidence" value="ECO:0007669"/>
    <property type="project" value="TreeGrafter"/>
</dbReference>
<reference evidence="3 4" key="1">
    <citation type="submission" date="2019-10" db="EMBL/GenBank/DDBJ databases">
        <title>Sequencing and Assembly of Multiple Reported Metal-Biooxidizing Members of the Extremely Thermoacidophilic Archaeal Family Sulfolobaceae.</title>
        <authorList>
            <person name="Counts J.A."/>
            <person name="Kelly R.M."/>
        </authorList>
    </citation>
    <scope>NUCLEOTIDE SEQUENCE [LARGE SCALE GENOMIC DNA]</scope>
    <source>
        <strain evidence="3 4">DSM 6482</strain>
    </source>
</reference>
<keyword evidence="3" id="KW-0378">Hydrolase</keyword>
<dbReference type="SUPFAM" id="SSF51556">
    <property type="entry name" value="Metallo-dependent hydrolases"/>
    <property type="match status" value="1"/>
</dbReference>
<proteinExistence type="predicted"/>
<dbReference type="RefSeq" id="WP_156016610.1">
    <property type="nucleotide sequence ID" value="NZ_WGGD01000005.1"/>
</dbReference>
<dbReference type="Gene3D" id="3.20.20.140">
    <property type="entry name" value="Metal-dependent hydrolases"/>
    <property type="match status" value="1"/>
</dbReference>
<dbReference type="Pfam" id="PF04909">
    <property type="entry name" value="Amidohydro_2"/>
    <property type="match status" value="1"/>
</dbReference>
<evidence type="ECO:0000256" key="1">
    <source>
        <dbReference type="ARBA" id="ARBA00023239"/>
    </source>
</evidence>
<name>A0A6A9QIE6_SULME</name>
<dbReference type="GO" id="GO:0005829">
    <property type="term" value="C:cytosol"/>
    <property type="evidence" value="ECO:0007669"/>
    <property type="project" value="TreeGrafter"/>
</dbReference>
<dbReference type="PANTHER" id="PTHR21240:SF28">
    <property type="entry name" value="ISO-OROTATE DECARBOXYLASE (EUROFUNG)"/>
    <property type="match status" value="1"/>
</dbReference>
<dbReference type="EMBL" id="WGGD01000005">
    <property type="protein sequence ID" value="MUN29047.1"/>
    <property type="molecule type" value="Genomic_DNA"/>
</dbReference>
<dbReference type="GO" id="GO:0016831">
    <property type="term" value="F:carboxy-lyase activity"/>
    <property type="evidence" value="ECO:0007669"/>
    <property type="project" value="InterPro"/>
</dbReference>
<gene>
    <name evidence="3" type="ORF">GC250_06270</name>
</gene>
<dbReference type="InterPro" id="IPR032466">
    <property type="entry name" value="Metal_Hydrolase"/>
</dbReference>
<dbReference type="GO" id="GO:0016787">
    <property type="term" value="F:hydrolase activity"/>
    <property type="evidence" value="ECO:0007669"/>
    <property type="project" value="UniProtKB-KW"/>
</dbReference>
<sequence>MDIIVDVHSHFYPKAFVQKLQEIGTLNLQGNTAILTWEGRKSAAGIGIVNIEAKLKEIKRMDNRVYSILSVPNPWTYFIRDKKEEIEIAKKCNEEISSIMRSYPSYFGGFATLPLNDIEASMEEAERAIKELNLQGFVIGTGINGSTIADDKYKELLDLISRLGKPILLHPGTLKTGENEGVLSVIASFPFETTYVILKMIKNWRDGIKIIAPHGGGFIPYQLGRVNLLKEVFNYTEDKPWNIIKKGVYFDSVLYREEELSFLVGSVGKERVLFGTDHPFTVSNPSLMMNNVNKIDHEIRDYIMFKNALEIIKIHL</sequence>
<keyword evidence="1" id="KW-0456">Lyase</keyword>
<evidence type="ECO:0000259" key="2">
    <source>
        <dbReference type="Pfam" id="PF04909"/>
    </source>
</evidence>
<dbReference type="Proteomes" id="UP000470772">
    <property type="component" value="Unassembled WGS sequence"/>
</dbReference>
<feature type="domain" description="Amidohydrolase-related" evidence="2">
    <location>
        <begin position="79"/>
        <end position="309"/>
    </location>
</feature>
<keyword evidence="4" id="KW-1185">Reference proteome</keyword>
<comment type="caution">
    <text evidence="3">The sequence shown here is derived from an EMBL/GenBank/DDBJ whole genome shotgun (WGS) entry which is preliminary data.</text>
</comment>
<organism evidence="3 4">
    <name type="scientific">Sulfuracidifex metallicus DSM 6482 = JCM 9184</name>
    <dbReference type="NCBI Taxonomy" id="523847"/>
    <lineage>
        <taxon>Archaea</taxon>
        <taxon>Thermoproteota</taxon>
        <taxon>Thermoprotei</taxon>
        <taxon>Sulfolobales</taxon>
        <taxon>Sulfolobaceae</taxon>
        <taxon>Sulfuracidifex</taxon>
    </lineage>
</organism>